<sequence>MPTNKSKIKQLRTALYFYLIRLPAVFLLAPLGFLLEFAMTFPWKLVVALDSRRPGQEKKINRT</sequence>
<evidence type="ECO:0000313" key="3">
    <source>
        <dbReference type="Proteomes" id="UP000525298"/>
    </source>
</evidence>
<keyword evidence="1" id="KW-0472">Membrane</keyword>
<evidence type="ECO:0000313" key="2">
    <source>
        <dbReference type="EMBL" id="MBA2881641.1"/>
    </source>
</evidence>
<dbReference type="RefSeq" id="WP_181551281.1">
    <property type="nucleotide sequence ID" value="NZ_JACDUS010000004.1"/>
</dbReference>
<feature type="transmembrane region" description="Helical" evidence="1">
    <location>
        <begin position="15"/>
        <end position="35"/>
    </location>
</feature>
<keyword evidence="1" id="KW-1133">Transmembrane helix</keyword>
<keyword evidence="3" id="KW-1185">Reference proteome</keyword>
<protein>
    <submittedName>
        <fullName evidence="2">Uncharacterized protein</fullName>
    </submittedName>
</protein>
<name>A0A7W0C9H2_9BACT</name>
<dbReference type="AlphaFoldDB" id="A0A7W0C9H2"/>
<comment type="caution">
    <text evidence="2">The sequence shown here is derived from an EMBL/GenBank/DDBJ whole genome shotgun (WGS) entry which is preliminary data.</text>
</comment>
<proteinExistence type="predicted"/>
<reference evidence="2 3" key="1">
    <citation type="submission" date="2020-07" db="EMBL/GenBank/DDBJ databases">
        <title>Genomic Encyclopedia of Type Strains, Phase IV (KMG-IV): sequencing the most valuable type-strain genomes for metagenomic binning, comparative biology and taxonomic classification.</title>
        <authorList>
            <person name="Goeker M."/>
        </authorList>
    </citation>
    <scope>NUCLEOTIDE SEQUENCE [LARGE SCALE GENOMIC DNA]</scope>
    <source>
        <strain evidence="2 3">DSM 17721</strain>
    </source>
</reference>
<keyword evidence="1" id="KW-0812">Transmembrane</keyword>
<dbReference type="Proteomes" id="UP000525298">
    <property type="component" value="Unassembled WGS sequence"/>
</dbReference>
<accession>A0A7W0C9H2</accession>
<dbReference type="EMBL" id="JACDUS010000004">
    <property type="protein sequence ID" value="MBA2881641.1"/>
    <property type="molecule type" value="Genomic_DNA"/>
</dbReference>
<evidence type="ECO:0000256" key="1">
    <source>
        <dbReference type="SAM" id="Phobius"/>
    </source>
</evidence>
<gene>
    <name evidence="2" type="ORF">HNR65_001968</name>
</gene>
<organism evidence="2 3">
    <name type="scientific">Desulfosalsimonas propionicica</name>
    <dbReference type="NCBI Taxonomy" id="332175"/>
    <lineage>
        <taxon>Bacteria</taxon>
        <taxon>Pseudomonadati</taxon>
        <taxon>Thermodesulfobacteriota</taxon>
        <taxon>Desulfobacteria</taxon>
        <taxon>Desulfobacterales</taxon>
        <taxon>Desulfosalsimonadaceae</taxon>
        <taxon>Desulfosalsimonas</taxon>
    </lineage>
</organism>